<dbReference type="Proteomes" id="UP000466794">
    <property type="component" value="Unassembled WGS sequence"/>
</dbReference>
<name>A0A7K1URP9_9NOCA</name>
<organism evidence="2 3">
    <name type="scientific">Nocardia terrae</name>
    <dbReference type="NCBI Taxonomy" id="2675851"/>
    <lineage>
        <taxon>Bacteria</taxon>
        <taxon>Bacillati</taxon>
        <taxon>Actinomycetota</taxon>
        <taxon>Actinomycetes</taxon>
        <taxon>Mycobacteriales</taxon>
        <taxon>Nocardiaceae</taxon>
        <taxon>Nocardia</taxon>
    </lineage>
</organism>
<sequence length="555" mass="57708">MRSVARVVGWDAGVAGVAGVAVGEVDTAFGGAMGRVGRLVGEAIGGWQGAAGTAGELRALESQWEAEHVGAALLDIAEALTEVAALERVCGLVREIEGQAVVAGCRVADDGVVTPPRSETGNAVLDLIFQGGFDARARELEARLAPLLEVADETDARAGARLSAVAGALEAMNADPGGGRVSTRVAGILEGTTMLPEDPKALNTLWNSLSPADQDALFAFDPMVGSRDGIPALVRDHYNRIALGRLRDAAVADGRRLDAEHSDWQHGENAPDTADGWNAVRRWKAAREEVRTRIAGYDALAEQIGAPGSERLLLLVDDRGHGVVALNNPDTAANVATFVPGTGSPLTDIGVGLRRCRALLGAAERADPAARTSVIAWYGYDAPPDLWDAMGDSRARDGAAALDRFESGLRATHAGPRSYNTVVGHSYGSTLIGAAASGANSLAADAVVFAGSPGVDVDDVSQLRLEGIPAGRNGAHVFATADPADPVPRVGQFLHGVDPVDREFRATVFTSSEATIDLPILRTLPVDVFAHGNYWEPGNPGLATQGEIIAGRAPR</sequence>
<reference evidence="2 3" key="1">
    <citation type="submission" date="2019-12" db="EMBL/GenBank/DDBJ databases">
        <title>Nocardia sp. nov. ET3-3 isolated from soil.</title>
        <authorList>
            <person name="Kanchanasin P."/>
            <person name="Tanasupawat S."/>
            <person name="Yuki M."/>
            <person name="Kudo T."/>
        </authorList>
    </citation>
    <scope>NUCLEOTIDE SEQUENCE [LARGE SCALE GENOMIC DNA]</scope>
    <source>
        <strain evidence="2 3">ET3-3</strain>
    </source>
</reference>
<dbReference type="RefSeq" id="WP_157355832.1">
    <property type="nucleotide sequence ID" value="NZ_WRPP01000001.1"/>
</dbReference>
<evidence type="ECO:0000259" key="1">
    <source>
        <dbReference type="Pfam" id="PF06259"/>
    </source>
</evidence>
<dbReference type="EMBL" id="WRPP01000001">
    <property type="protein sequence ID" value="MVU77023.1"/>
    <property type="molecule type" value="Genomic_DNA"/>
</dbReference>
<dbReference type="AlphaFoldDB" id="A0A7K1URP9"/>
<protein>
    <recommendedName>
        <fullName evidence="1">DUF1023 domain-containing protein</fullName>
    </recommendedName>
</protein>
<evidence type="ECO:0000313" key="2">
    <source>
        <dbReference type="EMBL" id="MVU77023.1"/>
    </source>
</evidence>
<gene>
    <name evidence="2" type="ORF">GPX89_07150</name>
</gene>
<keyword evidence="3" id="KW-1185">Reference proteome</keyword>
<evidence type="ECO:0000313" key="3">
    <source>
        <dbReference type="Proteomes" id="UP000466794"/>
    </source>
</evidence>
<proteinExistence type="predicted"/>
<accession>A0A7K1URP9</accession>
<dbReference type="InterPro" id="IPR010427">
    <property type="entry name" value="DUF1023"/>
</dbReference>
<comment type="caution">
    <text evidence="2">The sequence shown here is derived from an EMBL/GenBank/DDBJ whole genome shotgun (WGS) entry which is preliminary data.</text>
</comment>
<dbReference type="Pfam" id="PF06259">
    <property type="entry name" value="Abhydrolase_8"/>
    <property type="match status" value="1"/>
</dbReference>
<feature type="domain" description="DUF1023" evidence="1">
    <location>
        <begin position="320"/>
        <end position="491"/>
    </location>
</feature>